<evidence type="ECO:0000256" key="8">
    <source>
        <dbReference type="ARBA" id="ARBA00023136"/>
    </source>
</evidence>
<dbReference type="KEGG" id="ehx:EMIHUDRAFT_107152"/>
<protein>
    <recommendedName>
        <fullName evidence="10">Amino acid transporter transmembrane domain-containing protein</fullName>
    </recommendedName>
</protein>
<evidence type="ECO:0000259" key="10">
    <source>
        <dbReference type="Pfam" id="PF01490"/>
    </source>
</evidence>
<dbReference type="Pfam" id="PF01490">
    <property type="entry name" value="Aa_trans"/>
    <property type="match status" value="2"/>
</dbReference>
<dbReference type="HOGENOM" id="CLU_1258134_0_0_1"/>
<proteinExistence type="inferred from homology"/>
<dbReference type="GO" id="GO:0015189">
    <property type="term" value="F:L-lysine transmembrane transporter activity"/>
    <property type="evidence" value="ECO:0007669"/>
    <property type="project" value="TreeGrafter"/>
</dbReference>
<dbReference type="RefSeq" id="XP_005758169.1">
    <property type="nucleotide sequence ID" value="XM_005758112.1"/>
</dbReference>
<organism evidence="11 12">
    <name type="scientific">Emiliania huxleyi (strain CCMP1516)</name>
    <dbReference type="NCBI Taxonomy" id="280463"/>
    <lineage>
        <taxon>Eukaryota</taxon>
        <taxon>Haptista</taxon>
        <taxon>Haptophyta</taxon>
        <taxon>Prymnesiophyceae</taxon>
        <taxon>Isochrysidales</taxon>
        <taxon>Noelaerhabdaceae</taxon>
        <taxon>Emiliania</taxon>
    </lineage>
</organism>
<dbReference type="GO" id="GO:0005774">
    <property type="term" value="C:vacuolar membrane"/>
    <property type="evidence" value="ECO:0007669"/>
    <property type="project" value="UniProtKB-SubCell"/>
</dbReference>
<evidence type="ECO:0000256" key="1">
    <source>
        <dbReference type="ARBA" id="ARBA00004128"/>
    </source>
</evidence>
<dbReference type="InterPro" id="IPR013057">
    <property type="entry name" value="AA_transpt_TM"/>
</dbReference>
<feature type="transmembrane region" description="Helical" evidence="9">
    <location>
        <begin position="164"/>
        <end position="182"/>
    </location>
</feature>
<feature type="transmembrane region" description="Helical" evidence="9">
    <location>
        <begin position="135"/>
        <end position="152"/>
    </location>
</feature>
<keyword evidence="3" id="KW-0813">Transport</keyword>
<evidence type="ECO:0000256" key="9">
    <source>
        <dbReference type="SAM" id="Phobius"/>
    </source>
</evidence>
<feature type="transmembrane region" description="Helical" evidence="9">
    <location>
        <begin position="76"/>
        <end position="94"/>
    </location>
</feature>
<dbReference type="STRING" id="2903.R1CTT7"/>
<feature type="domain" description="Amino acid transporter transmembrane" evidence="10">
    <location>
        <begin position="100"/>
        <end position="179"/>
    </location>
</feature>
<comment type="similarity">
    <text evidence="2">Belongs to the amino acid/polyamine transporter 2 family.</text>
</comment>
<reference evidence="12" key="1">
    <citation type="journal article" date="2013" name="Nature">
        <title>Pan genome of the phytoplankton Emiliania underpins its global distribution.</title>
        <authorList>
            <person name="Read B.A."/>
            <person name="Kegel J."/>
            <person name="Klute M.J."/>
            <person name="Kuo A."/>
            <person name="Lefebvre S.C."/>
            <person name="Maumus F."/>
            <person name="Mayer C."/>
            <person name="Miller J."/>
            <person name="Monier A."/>
            <person name="Salamov A."/>
            <person name="Young J."/>
            <person name="Aguilar M."/>
            <person name="Claverie J.M."/>
            <person name="Frickenhaus S."/>
            <person name="Gonzalez K."/>
            <person name="Herman E.K."/>
            <person name="Lin Y.C."/>
            <person name="Napier J."/>
            <person name="Ogata H."/>
            <person name="Sarno A.F."/>
            <person name="Shmutz J."/>
            <person name="Schroeder D."/>
            <person name="de Vargas C."/>
            <person name="Verret F."/>
            <person name="von Dassow P."/>
            <person name="Valentin K."/>
            <person name="Van de Peer Y."/>
            <person name="Wheeler G."/>
            <person name="Dacks J.B."/>
            <person name="Delwiche C.F."/>
            <person name="Dyhrman S.T."/>
            <person name="Glockner G."/>
            <person name="John U."/>
            <person name="Richards T."/>
            <person name="Worden A.Z."/>
            <person name="Zhang X."/>
            <person name="Grigoriev I.V."/>
            <person name="Allen A.E."/>
            <person name="Bidle K."/>
            <person name="Borodovsky M."/>
            <person name="Bowler C."/>
            <person name="Brownlee C."/>
            <person name="Cock J.M."/>
            <person name="Elias M."/>
            <person name="Gladyshev V.N."/>
            <person name="Groth M."/>
            <person name="Guda C."/>
            <person name="Hadaegh A."/>
            <person name="Iglesias-Rodriguez M.D."/>
            <person name="Jenkins J."/>
            <person name="Jones B.M."/>
            <person name="Lawson T."/>
            <person name="Leese F."/>
            <person name="Lindquist E."/>
            <person name="Lobanov A."/>
            <person name="Lomsadze A."/>
            <person name="Malik S.B."/>
            <person name="Marsh M.E."/>
            <person name="Mackinder L."/>
            <person name="Mock T."/>
            <person name="Mueller-Roeber B."/>
            <person name="Pagarete A."/>
            <person name="Parker M."/>
            <person name="Probert I."/>
            <person name="Quesneville H."/>
            <person name="Raines C."/>
            <person name="Rensing S.A."/>
            <person name="Riano-Pachon D.M."/>
            <person name="Richier S."/>
            <person name="Rokitta S."/>
            <person name="Shiraiwa Y."/>
            <person name="Soanes D.M."/>
            <person name="van der Giezen M."/>
            <person name="Wahlund T.M."/>
            <person name="Williams B."/>
            <person name="Wilson W."/>
            <person name="Wolfe G."/>
            <person name="Wurch L.L."/>
        </authorList>
    </citation>
    <scope>NUCLEOTIDE SEQUENCE</scope>
</reference>
<evidence type="ECO:0000256" key="5">
    <source>
        <dbReference type="ARBA" id="ARBA00022692"/>
    </source>
</evidence>
<dbReference type="GO" id="GO:0015194">
    <property type="term" value="F:L-serine transmembrane transporter activity"/>
    <property type="evidence" value="ECO:0007669"/>
    <property type="project" value="TreeGrafter"/>
</dbReference>
<dbReference type="eggNOG" id="KOG1305">
    <property type="taxonomic scope" value="Eukaryota"/>
</dbReference>
<dbReference type="Proteomes" id="UP000013827">
    <property type="component" value="Unassembled WGS sequence"/>
</dbReference>
<dbReference type="PaxDb" id="2903-EOD05740"/>
<evidence type="ECO:0000313" key="12">
    <source>
        <dbReference type="Proteomes" id="UP000013827"/>
    </source>
</evidence>
<dbReference type="EnsemblProtists" id="EOD05740">
    <property type="protein sequence ID" value="EOD05740"/>
    <property type="gene ID" value="EMIHUDRAFT_107152"/>
</dbReference>
<reference evidence="11" key="2">
    <citation type="submission" date="2024-10" db="UniProtKB">
        <authorList>
            <consortium name="EnsemblProtists"/>
        </authorList>
    </citation>
    <scope>IDENTIFICATION</scope>
</reference>
<name>A0A0D3I3A5_EMIH1</name>
<keyword evidence="4" id="KW-0926">Vacuole</keyword>
<feature type="domain" description="Amino acid transporter transmembrane" evidence="10">
    <location>
        <begin position="46"/>
        <end position="95"/>
    </location>
</feature>
<dbReference type="PANTHER" id="PTHR22950">
    <property type="entry name" value="AMINO ACID TRANSPORTER"/>
    <property type="match status" value="1"/>
</dbReference>
<evidence type="ECO:0000256" key="3">
    <source>
        <dbReference type="ARBA" id="ARBA00022448"/>
    </source>
</evidence>
<accession>A0A0D3I3A5</accession>
<evidence type="ECO:0000313" key="11">
    <source>
        <dbReference type="EnsemblProtists" id="EOD05740"/>
    </source>
</evidence>
<keyword evidence="8 9" id="KW-0472">Membrane</keyword>
<dbReference type="OMA" id="SWLERAF"/>
<keyword evidence="12" id="KW-1185">Reference proteome</keyword>
<comment type="subcellular location">
    <subcellularLocation>
        <location evidence="1">Vacuole membrane</location>
        <topology evidence="1">Multi-pass membrane protein</topology>
    </subcellularLocation>
</comment>
<dbReference type="PANTHER" id="PTHR22950:SF678">
    <property type="entry name" value="VACUOLAR AMINO ACID TRANSPORTER 5-RELATED"/>
    <property type="match status" value="1"/>
</dbReference>
<keyword evidence="7 9" id="KW-1133">Transmembrane helix</keyword>
<evidence type="ECO:0000256" key="7">
    <source>
        <dbReference type="ARBA" id="ARBA00022989"/>
    </source>
</evidence>
<dbReference type="AlphaFoldDB" id="A0A0D3I3A5"/>
<evidence type="ECO:0000256" key="2">
    <source>
        <dbReference type="ARBA" id="ARBA00008066"/>
    </source>
</evidence>
<dbReference type="GO" id="GO:0005313">
    <property type="term" value="F:L-glutamate transmembrane transporter activity"/>
    <property type="evidence" value="ECO:0007669"/>
    <property type="project" value="TreeGrafter"/>
</dbReference>
<keyword evidence="6" id="KW-0029">Amino-acid transport</keyword>
<dbReference type="GO" id="GO:0005290">
    <property type="term" value="F:L-histidine transmembrane transporter activity"/>
    <property type="evidence" value="ECO:0007669"/>
    <property type="project" value="TreeGrafter"/>
</dbReference>
<evidence type="ECO:0000256" key="4">
    <source>
        <dbReference type="ARBA" id="ARBA00022554"/>
    </source>
</evidence>
<keyword evidence="5 9" id="KW-0812">Transmembrane</keyword>
<sequence>MCVRDTGLSVRETVRDTQAARRRSSIREASLVQFFDPTQTSADNGSATVLSSAINLCNTLMGTGLLAMPGVMERSGWIPGLVLMFLMSLANAFSVEAAARASIVIDLAVALNCVGTACSYVIVSTGNFEMTFGGPRFLWVIVTVAIATPIAFLKDMDSLRHTSFAAVAILLYIVLIIVYAPLDPCDSDKAQPEFCPPGDTAVVTDFVGALRSFGALARAP</sequence>
<feature type="transmembrane region" description="Helical" evidence="9">
    <location>
        <begin position="101"/>
        <end position="123"/>
    </location>
</feature>
<dbReference type="GeneID" id="17251950"/>
<dbReference type="GO" id="GO:0005302">
    <property type="term" value="F:L-tyrosine transmembrane transporter activity"/>
    <property type="evidence" value="ECO:0007669"/>
    <property type="project" value="TreeGrafter"/>
</dbReference>
<evidence type="ECO:0000256" key="6">
    <source>
        <dbReference type="ARBA" id="ARBA00022970"/>
    </source>
</evidence>
<dbReference type="GO" id="GO:0061459">
    <property type="term" value="F:L-arginine transmembrane transporter activity"/>
    <property type="evidence" value="ECO:0007669"/>
    <property type="project" value="TreeGrafter"/>
</dbReference>